<dbReference type="Proteomes" id="UP000323188">
    <property type="component" value="Unassembled WGS sequence"/>
</dbReference>
<keyword evidence="1 2" id="KW-0732">Signal</keyword>
<dbReference type="InterPro" id="IPR003790">
    <property type="entry name" value="GHL10"/>
</dbReference>
<dbReference type="SUPFAM" id="SSF51445">
    <property type="entry name" value="(Trans)glycosidases"/>
    <property type="match status" value="1"/>
</dbReference>
<protein>
    <submittedName>
        <fullName evidence="4">Family 10 glycosylhydrolase</fullName>
    </submittedName>
</protein>
<dbReference type="Pfam" id="PF02638">
    <property type="entry name" value="GHL10"/>
    <property type="match status" value="1"/>
</dbReference>
<evidence type="ECO:0000313" key="5">
    <source>
        <dbReference type="Proteomes" id="UP000323188"/>
    </source>
</evidence>
<evidence type="ECO:0000259" key="3">
    <source>
        <dbReference type="Pfam" id="PF02638"/>
    </source>
</evidence>
<reference evidence="4 5" key="1">
    <citation type="submission" date="2019-09" db="EMBL/GenBank/DDBJ databases">
        <authorList>
            <person name="Khan S.A."/>
            <person name="Jeon C.O."/>
            <person name="Chun B.H."/>
            <person name="Jeong S.E."/>
        </authorList>
    </citation>
    <scope>NUCLEOTIDE SEQUENCE [LARGE SCALE GENOMIC DNA]</scope>
    <source>
        <strain evidence="4 5">KCTC 42508</strain>
    </source>
</reference>
<dbReference type="PANTHER" id="PTHR43405:SF1">
    <property type="entry name" value="GLYCOSYL HYDROLASE DIGH"/>
    <property type="match status" value="1"/>
</dbReference>
<evidence type="ECO:0000256" key="1">
    <source>
        <dbReference type="ARBA" id="ARBA00022729"/>
    </source>
</evidence>
<feature type="signal peptide" evidence="2">
    <location>
        <begin position="1"/>
        <end position="21"/>
    </location>
</feature>
<name>A0A5B2TM24_9FLAO</name>
<dbReference type="AlphaFoldDB" id="A0A5B2TM24"/>
<evidence type="ECO:0000256" key="2">
    <source>
        <dbReference type="SAM" id="SignalP"/>
    </source>
</evidence>
<gene>
    <name evidence="4" type="ORF">F0361_18175</name>
</gene>
<evidence type="ECO:0000313" key="4">
    <source>
        <dbReference type="EMBL" id="KAA2215561.1"/>
    </source>
</evidence>
<organism evidence="4 5">
    <name type="scientific">Maribacter flavus</name>
    <dbReference type="NCBI Taxonomy" id="1658664"/>
    <lineage>
        <taxon>Bacteria</taxon>
        <taxon>Pseudomonadati</taxon>
        <taxon>Bacteroidota</taxon>
        <taxon>Flavobacteriia</taxon>
        <taxon>Flavobacteriales</taxon>
        <taxon>Flavobacteriaceae</taxon>
        <taxon>Maribacter</taxon>
    </lineage>
</organism>
<comment type="caution">
    <text evidence="4">The sequence shown here is derived from an EMBL/GenBank/DDBJ whole genome shotgun (WGS) entry which is preliminary data.</text>
</comment>
<dbReference type="RefSeq" id="WP_154920823.1">
    <property type="nucleotide sequence ID" value="NZ_VUOE01000004.1"/>
</dbReference>
<dbReference type="Gene3D" id="3.20.20.80">
    <property type="entry name" value="Glycosidases"/>
    <property type="match status" value="1"/>
</dbReference>
<dbReference type="PANTHER" id="PTHR43405">
    <property type="entry name" value="GLYCOSYL HYDROLASE DIGH"/>
    <property type="match status" value="1"/>
</dbReference>
<proteinExistence type="predicted"/>
<dbReference type="GO" id="GO:0016787">
    <property type="term" value="F:hydrolase activity"/>
    <property type="evidence" value="ECO:0007669"/>
    <property type="project" value="UniProtKB-KW"/>
</dbReference>
<feature type="chain" id="PRO_5022963574" evidence="2">
    <location>
        <begin position="22"/>
        <end position="510"/>
    </location>
</feature>
<accession>A0A5B2TM24</accession>
<sequence length="510" mass="58772">MPKKLFVVFLLTLTSSCGVLTSNIPQPKKEFRGVWVATVVNIDWPKNGLDTLEKQKEDFLKILDFYQNLNYNAVIVQVRAAGDAFYASEYAPWSRFLTGTEGENLKWKEDPLPWMIEQAHVRGLEFHAWLNPYRATFDLNTDILSPEHDYNTNPDWMVKYGTKYYYNPGLPQVQEKFVSIIKELTSSYAIDGVHFDDYFYPYTIKDEVFNDSITYYNCSLPNQSLEDWRRSNVDSLIKKSYTTIKEIKPWVSFGVSPFGVWKNKSTDPRGSETQAGQTTYENLYADPLLWMENGWLDYIAPQIYWSLDLSVASHKTLVDWWAKNSANTQVYIGNGAYKVRNNSDQAWEKKKELPNQFKLARQTPEISGNILFSAKSLMDNNPDVVSYLKKKYYKWPALTPEISGGQKQPSENIDIIGKVQSDDFLTLTIAHNDAIQYALVYKSGKRTASELKAKKLLDKIFIEAESNQVQIPKSVLKGKRIAVTFLDRYGRESQPTIIHLKQISGYGRKR</sequence>
<feature type="domain" description="Glycosyl hydrolase-like 10" evidence="3">
    <location>
        <begin position="30"/>
        <end position="347"/>
    </location>
</feature>
<dbReference type="InterPro" id="IPR017853">
    <property type="entry name" value="GH"/>
</dbReference>
<keyword evidence="4" id="KW-0378">Hydrolase</keyword>
<dbReference type="PROSITE" id="PS51257">
    <property type="entry name" value="PROKAR_LIPOPROTEIN"/>
    <property type="match status" value="1"/>
</dbReference>
<dbReference type="EMBL" id="VUOE01000004">
    <property type="protein sequence ID" value="KAA2215561.1"/>
    <property type="molecule type" value="Genomic_DNA"/>
</dbReference>
<dbReference type="InterPro" id="IPR052177">
    <property type="entry name" value="Divisome_Glycosyl_Hydrolase"/>
</dbReference>